<dbReference type="EnsemblMetazoa" id="XM_038200219.1">
    <property type="protein sequence ID" value="XP_038056147.1"/>
    <property type="gene ID" value="LOC119728143"/>
</dbReference>
<dbReference type="AlphaFoldDB" id="A0A913ZX71"/>
<dbReference type="OMA" id="IIVQFCD"/>
<sequence>MSMKCCERPKPSDFGLSYDDASVFYRTQWKKFPYILFIIYRVVLALYLLGILIAYFVQQIQLLAGQAFVYLTNLGFIVFVIYMVVAAVVAVVDGVIRPRMQNGQSEDAPMGIRHKIHWMFFNITINLNILVTFIYWGALYNPAFPFFYDFHVHTVTSIVSLLDLFLTPIPVRFLQFIYPISFDVAYLALTVIFWAAGGRTISSTGAIYPFIDYTNSPGLAAGVILGIFVAVIIMHGLIWALYKLRVWIWLKCGNEAVTTEIDIQEQDKLEGDL</sequence>
<evidence type="ECO:0000256" key="1">
    <source>
        <dbReference type="SAM" id="Phobius"/>
    </source>
</evidence>
<feature type="transmembrane region" description="Helical" evidence="1">
    <location>
        <begin position="150"/>
        <end position="169"/>
    </location>
</feature>
<feature type="transmembrane region" description="Helical" evidence="1">
    <location>
        <begin position="116"/>
        <end position="138"/>
    </location>
</feature>
<dbReference type="GeneID" id="119728143"/>
<feature type="transmembrane region" description="Helical" evidence="1">
    <location>
        <begin position="217"/>
        <end position="242"/>
    </location>
</feature>
<dbReference type="InterPro" id="IPR049352">
    <property type="entry name" value="Rost"/>
</dbReference>
<feature type="transmembrane region" description="Helical" evidence="1">
    <location>
        <begin position="176"/>
        <end position="197"/>
    </location>
</feature>
<keyword evidence="1" id="KW-1133">Transmembrane helix</keyword>
<dbReference type="PANTHER" id="PTHR12242:SF49">
    <property type="entry name" value="HEADBUTT, ISOFORM E"/>
    <property type="match status" value="1"/>
</dbReference>
<dbReference type="Pfam" id="PF21534">
    <property type="entry name" value="Rost"/>
    <property type="match status" value="1"/>
</dbReference>
<accession>A0A913ZX71</accession>
<dbReference type="Proteomes" id="UP000887568">
    <property type="component" value="Unplaced"/>
</dbReference>
<dbReference type="PANTHER" id="PTHR12242">
    <property type="entry name" value="OS02G0130600 PROTEIN-RELATED"/>
    <property type="match status" value="1"/>
</dbReference>
<dbReference type="GO" id="GO:0016020">
    <property type="term" value="C:membrane"/>
    <property type="evidence" value="ECO:0007669"/>
    <property type="project" value="TreeGrafter"/>
</dbReference>
<feature type="transmembrane region" description="Helical" evidence="1">
    <location>
        <begin position="68"/>
        <end position="96"/>
    </location>
</feature>
<name>A0A913ZX71_PATMI</name>
<evidence type="ECO:0000313" key="3">
    <source>
        <dbReference type="Proteomes" id="UP000887568"/>
    </source>
</evidence>
<dbReference type="RefSeq" id="XP_038056147.1">
    <property type="nucleotide sequence ID" value="XM_038200219.1"/>
</dbReference>
<evidence type="ECO:0000313" key="2">
    <source>
        <dbReference type="EnsemblMetazoa" id="XP_038056147.1"/>
    </source>
</evidence>
<keyword evidence="3" id="KW-1185">Reference proteome</keyword>
<proteinExistence type="predicted"/>
<keyword evidence="1" id="KW-0472">Membrane</keyword>
<protein>
    <recommendedName>
        <fullName evidence="4">Rolling stone</fullName>
    </recommendedName>
</protein>
<organism evidence="2 3">
    <name type="scientific">Patiria miniata</name>
    <name type="common">Bat star</name>
    <name type="synonym">Asterina miniata</name>
    <dbReference type="NCBI Taxonomy" id="46514"/>
    <lineage>
        <taxon>Eukaryota</taxon>
        <taxon>Metazoa</taxon>
        <taxon>Echinodermata</taxon>
        <taxon>Eleutherozoa</taxon>
        <taxon>Asterozoa</taxon>
        <taxon>Asteroidea</taxon>
        <taxon>Valvatacea</taxon>
        <taxon>Valvatida</taxon>
        <taxon>Asterinidae</taxon>
        <taxon>Patiria</taxon>
    </lineage>
</organism>
<keyword evidence="1" id="KW-0812">Transmembrane</keyword>
<reference evidence="2" key="1">
    <citation type="submission" date="2022-11" db="UniProtKB">
        <authorList>
            <consortium name="EnsemblMetazoa"/>
        </authorList>
    </citation>
    <scope>IDENTIFICATION</scope>
</reference>
<dbReference type="OrthoDB" id="419711at2759"/>
<feature type="transmembrane region" description="Helical" evidence="1">
    <location>
        <begin position="34"/>
        <end position="56"/>
    </location>
</feature>
<evidence type="ECO:0008006" key="4">
    <source>
        <dbReference type="Google" id="ProtNLM"/>
    </source>
</evidence>